<dbReference type="GeneTree" id="ENSGT00390000004674"/>
<dbReference type="PROSITE" id="PS50853">
    <property type="entry name" value="FN3"/>
    <property type="match status" value="3"/>
</dbReference>
<dbReference type="AlphaFoldDB" id="A0A3Q4HTJ1"/>
<organism evidence="2 3">
    <name type="scientific">Neolamprologus brichardi</name>
    <name type="common">Fairy cichlid</name>
    <name type="synonym">Lamprologus brichardi</name>
    <dbReference type="NCBI Taxonomy" id="32507"/>
    <lineage>
        <taxon>Eukaryota</taxon>
        <taxon>Metazoa</taxon>
        <taxon>Chordata</taxon>
        <taxon>Craniata</taxon>
        <taxon>Vertebrata</taxon>
        <taxon>Euteleostomi</taxon>
        <taxon>Actinopterygii</taxon>
        <taxon>Neopterygii</taxon>
        <taxon>Teleostei</taxon>
        <taxon>Neoteleostei</taxon>
        <taxon>Acanthomorphata</taxon>
        <taxon>Ovalentaria</taxon>
        <taxon>Cichlomorphae</taxon>
        <taxon>Cichliformes</taxon>
        <taxon>Cichlidae</taxon>
        <taxon>African cichlids</taxon>
        <taxon>Pseudocrenilabrinae</taxon>
        <taxon>Lamprologini</taxon>
        <taxon>Neolamprologus</taxon>
    </lineage>
</organism>
<reference evidence="2" key="2">
    <citation type="submission" date="2025-09" db="UniProtKB">
        <authorList>
            <consortium name="Ensembl"/>
        </authorList>
    </citation>
    <scope>IDENTIFICATION</scope>
</reference>
<dbReference type="InterPro" id="IPR003961">
    <property type="entry name" value="FN3_dom"/>
</dbReference>
<reference evidence="2" key="1">
    <citation type="submission" date="2025-08" db="UniProtKB">
        <authorList>
            <consortium name="Ensembl"/>
        </authorList>
    </citation>
    <scope>IDENTIFICATION</scope>
</reference>
<dbReference type="Pfam" id="PF00041">
    <property type="entry name" value="fn3"/>
    <property type="match status" value="2"/>
</dbReference>
<dbReference type="InterPro" id="IPR013783">
    <property type="entry name" value="Ig-like_fold"/>
</dbReference>
<dbReference type="SUPFAM" id="SSF49265">
    <property type="entry name" value="Fibronectin type III"/>
    <property type="match status" value="4"/>
</dbReference>
<proteinExistence type="predicted"/>
<name>A0A3Q4HTJ1_NEOBR</name>
<dbReference type="CDD" id="cd00063">
    <property type="entry name" value="FN3"/>
    <property type="match status" value="3"/>
</dbReference>
<sequence length="680" mass="72876">MMEPILTVKSLDSTTLTVEFNSRNGVSHYIIRVENSNGFFREVAASSSPAEIESLAPYTEYSLSIMAVNTAGRSQPSIPVTGKTVLAPPQLSSSSTSNSSIVVSWDPVAHAVQYTLSICKLDSNTSMGVYNTSNTSLTFSGLDAGSLYIITCFAWDLEGRKGDSSNVKQATRKQALRQLSVCDCTLCVYSSIQNQEVYGPIEYNVTSDLNLMCKTTSSSCTLSVVGCGEVHTIQVTTTSSSCTLSVVGCGEVHTIQSSEGNCTLTWKPVGHADSYMALFETAGSSVETCNTTSNNCTFHCPCGQTYLLSVLAFNHAGSSPQGQVLNYTTSPDMMEPILTVNTDTLEISWMPSRGAVLYETRAAHSSEVILCNDTAPLCVLSGLSCDTAYSVVVIPCSDVSGWNRACKAHTKDTAPCMPNNVMLNPKNSSCVTVSWTGNNRAANYTVSANGDDDKHICSTNKSSCDITDLSCGSTYEVSVEATSTAGPSLPSYSEFLETEPCCPVNLTVDQVTQAITNVSWSHAKGARLFIATLTSSRGHARCHTQDSHCLMGCITCSTNYTVTMEAISHNGRRSNCTYQGFSSSPCCQSGVKLYSTTSNSLRVYWRSTGSNHSSIAEMVGRNSNYNCTAAPGDNSCDFGSVQCGDVYHVVVAPLTQEGSKVQFCPKRLYSVIYRGKRSVD</sequence>
<feature type="domain" description="Fibronectin type-III" evidence="1">
    <location>
        <begin position="87"/>
        <end position="175"/>
    </location>
</feature>
<dbReference type="Gene3D" id="2.60.40.10">
    <property type="entry name" value="Immunoglobulins"/>
    <property type="match status" value="4"/>
</dbReference>
<evidence type="ECO:0000313" key="3">
    <source>
        <dbReference type="Proteomes" id="UP000261580"/>
    </source>
</evidence>
<dbReference type="SMART" id="SM00060">
    <property type="entry name" value="FN3"/>
    <property type="match status" value="6"/>
</dbReference>
<evidence type="ECO:0000313" key="2">
    <source>
        <dbReference type="Ensembl" id="ENSNBRP00000027180.1"/>
    </source>
</evidence>
<protein>
    <submittedName>
        <fullName evidence="2">Fibronectin type III domain containing 7</fullName>
    </submittedName>
</protein>
<feature type="domain" description="Fibronectin type-III" evidence="1">
    <location>
        <begin position="248"/>
        <end position="332"/>
    </location>
</feature>
<dbReference type="PANTHER" id="PTHR47135:SF1">
    <property type="entry name" value="FIBRONECTIN TYPE III DOMAIN-CONTAINING PROTEIN 7"/>
    <property type="match status" value="1"/>
</dbReference>
<keyword evidence="3" id="KW-1185">Reference proteome</keyword>
<dbReference type="InterPro" id="IPR036116">
    <property type="entry name" value="FN3_sf"/>
</dbReference>
<accession>A0A3Q4HTJ1</accession>
<evidence type="ECO:0000259" key="1">
    <source>
        <dbReference type="PROSITE" id="PS50853"/>
    </source>
</evidence>
<feature type="domain" description="Fibronectin type-III" evidence="1">
    <location>
        <begin position="417"/>
        <end position="501"/>
    </location>
</feature>
<dbReference type="Proteomes" id="UP000261580">
    <property type="component" value="Unassembled WGS sequence"/>
</dbReference>
<dbReference type="PANTHER" id="PTHR47135">
    <property type="entry name" value="FIBRONECTIN TYPE III DOMAIN-CONTAINING PROTEIN 7"/>
    <property type="match status" value="1"/>
</dbReference>
<dbReference type="Ensembl" id="ENSNBRT00000027893.1">
    <property type="protein sequence ID" value="ENSNBRP00000027180.1"/>
    <property type="gene ID" value="ENSNBRG00000020687.1"/>
</dbReference>
<dbReference type="Bgee" id="ENSNBRG00000020687">
    <property type="expression patterns" value="Expressed in zone of skin"/>
</dbReference>